<comment type="caution">
    <text evidence="6">The sequence shown here is derived from an EMBL/GenBank/DDBJ whole genome shotgun (WGS) entry which is preliminary data.</text>
</comment>
<evidence type="ECO:0000259" key="5">
    <source>
        <dbReference type="Pfam" id="PF00891"/>
    </source>
</evidence>
<proteinExistence type="inferred from homology"/>
<dbReference type="InterPro" id="IPR001077">
    <property type="entry name" value="COMT_C"/>
</dbReference>
<dbReference type="GO" id="GO:0008171">
    <property type="term" value="F:O-methyltransferase activity"/>
    <property type="evidence" value="ECO:0007669"/>
    <property type="project" value="InterPro"/>
</dbReference>
<dbReference type="PROSITE" id="PS51683">
    <property type="entry name" value="SAM_OMT_II"/>
    <property type="match status" value="1"/>
</dbReference>
<name>A0A0P7AU18_9HYPO</name>
<dbReference type="Gene3D" id="3.40.50.150">
    <property type="entry name" value="Vaccinia Virus protein VP39"/>
    <property type="match status" value="1"/>
</dbReference>
<comment type="similarity">
    <text evidence="4">Belongs to the asaB hydroxylase/desaturase family.</text>
</comment>
<evidence type="ECO:0000313" key="6">
    <source>
        <dbReference type="EMBL" id="KPM36797.1"/>
    </source>
</evidence>
<feature type="domain" description="O-methyltransferase C-terminal" evidence="5">
    <location>
        <begin position="531"/>
        <end position="685"/>
    </location>
</feature>
<reference evidence="6 7" key="1">
    <citation type="submission" date="2015-09" db="EMBL/GenBank/DDBJ databases">
        <title>Draft genome of a European isolate of the apple canker pathogen Neonectria ditissima.</title>
        <authorList>
            <person name="Gomez-Cortecero A."/>
            <person name="Harrison R.J."/>
            <person name="Armitage A.D."/>
        </authorList>
    </citation>
    <scope>NUCLEOTIDE SEQUENCE [LARGE SCALE GENOMIC DNA]</scope>
    <source>
        <strain evidence="6 7">R09/05</strain>
    </source>
</reference>
<evidence type="ECO:0000256" key="2">
    <source>
        <dbReference type="ARBA" id="ARBA00022679"/>
    </source>
</evidence>
<dbReference type="PANTHER" id="PTHR43712:SF5">
    <property type="entry name" value="O-METHYLTRANSFERASE ASQN-RELATED"/>
    <property type="match status" value="1"/>
</dbReference>
<evidence type="ECO:0000313" key="7">
    <source>
        <dbReference type="Proteomes" id="UP000050424"/>
    </source>
</evidence>
<dbReference type="GO" id="GO:0032259">
    <property type="term" value="P:methylation"/>
    <property type="evidence" value="ECO:0007669"/>
    <property type="project" value="UniProtKB-KW"/>
</dbReference>
<dbReference type="EMBL" id="LKCW01000190">
    <property type="protein sequence ID" value="KPM36797.1"/>
    <property type="molecule type" value="Genomic_DNA"/>
</dbReference>
<dbReference type="Proteomes" id="UP000050424">
    <property type="component" value="Unassembled WGS sequence"/>
</dbReference>
<dbReference type="InterPro" id="IPR029063">
    <property type="entry name" value="SAM-dependent_MTases_sf"/>
</dbReference>
<keyword evidence="2" id="KW-0808">Transferase</keyword>
<evidence type="ECO:0000256" key="4">
    <source>
        <dbReference type="ARBA" id="ARBA00023604"/>
    </source>
</evidence>
<dbReference type="InterPro" id="IPR044053">
    <property type="entry name" value="AsaB-like"/>
</dbReference>
<dbReference type="SUPFAM" id="SSF46785">
    <property type="entry name" value="Winged helix' DNA-binding domain"/>
    <property type="match status" value="1"/>
</dbReference>
<dbReference type="InterPro" id="IPR016461">
    <property type="entry name" value="COMT-like"/>
</dbReference>
<protein>
    <recommendedName>
        <fullName evidence="5">O-methyltransferase C-terminal domain-containing protein</fullName>
    </recommendedName>
</protein>
<dbReference type="Gene3D" id="1.10.10.10">
    <property type="entry name" value="Winged helix-like DNA-binding domain superfamily/Winged helix DNA-binding domain"/>
    <property type="match status" value="1"/>
</dbReference>
<dbReference type="Pfam" id="PF00891">
    <property type="entry name" value="Methyltransf_2"/>
    <property type="match status" value="1"/>
</dbReference>
<keyword evidence="3" id="KW-0949">S-adenosyl-L-methionine</keyword>
<dbReference type="InterPro" id="IPR036390">
    <property type="entry name" value="WH_DNA-bd_sf"/>
</dbReference>
<keyword evidence="7" id="KW-1185">Reference proteome</keyword>
<evidence type="ECO:0000256" key="1">
    <source>
        <dbReference type="ARBA" id="ARBA00022603"/>
    </source>
</evidence>
<organism evidence="6 7">
    <name type="scientific">Neonectria ditissima</name>
    <dbReference type="NCBI Taxonomy" id="78410"/>
    <lineage>
        <taxon>Eukaryota</taxon>
        <taxon>Fungi</taxon>
        <taxon>Dikarya</taxon>
        <taxon>Ascomycota</taxon>
        <taxon>Pezizomycotina</taxon>
        <taxon>Sordariomycetes</taxon>
        <taxon>Hypocreomycetidae</taxon>
        <taxon>Hypocreales</taxon>
        <taxon>Nectriaceae</taxon>
        <taxon>Neonectria</taxon>
    </lineage>
</organism>
<dbReference type="GO" id="GO:0016491">
    <property type="term" value="F:oxidoreductase activity"/>
    <property type="evidence" value="ECO:0007669"/>
    <property type="project" value="InterPro"/>
</dbReference>
<dbReference type="NCBIfam" id="NF041278">
    <property type="entry name" value="CmcJ_NvfI_EfuI"/>
    <property type="match status" value="1"/>
</dbReference>
<dbReference type="PANTHER" id="PTHR43712">
    <property type="entry name" value="PUTATIVE (AFU_ORTHOLOGUE AFUA_4G14580)-RELATED"/>
    <property type="match status" value="1"/>
</dbReference>
<sequence length="713" mass="80112">MDQTSKLSYLSPSPLHKSEKPYYTFPDIVKTLPVANYDQIDGPEQLIEDVRGREEEFSLQEHGFVYRSWSPTEVDWDDQKDIAASYVPQVQEFLAQQLNLGDSLKLCKMFDWRLRKADSDDILEDITGGRMIKIKPAAIVHIDQTPLDALDRMNLILSKDERDELLSQCRVQIFNVWRPIIKVVENWPLTVCDARTVTLDDLEELELLTEGKVRLSYLAKWSDKYRFYYLSQMTNKEVCIFKIFDSAAWDGRTDIKTSLGCPHTAFNPDGAPAFPPRESVEISKHCEALDAYIASEQMPEPSLESGDPSDFRFIEATSPEIRASRQALLDMAETLHDLAAGPAAMLVWPALTTPYRLMTLRTLQRFRIPEAVPLSEEISLKSVAETIRHNEEFVTRIIKLASSYHIFSVSQSTGMVSHTPASRALLQNQGVRDSLAICLDQGFLDTAGLVDYALLKYNCSDEPKQTAFNLAFGTDDDYLTFIWDPANKKYLNSMHGFLGFVMGGVNMGARNHDKNMLASDRFDWEALGDGLVVDMGGCYGHVSVAIAKKHPRLRFIVQDLPEVALAGRDTLQSTAEGDASIMSRVTFLGHSFLEPQPVTDADVYMFRFVIHDWSDKYVIRILGNIRSAMKQSARIIIMDYLLAPSGSVPKVVERLERTMDMAALSIIAGKERSRGDWERLVPQVGGGLDILDIHVDSQNAFGLVVLGIGTGDD</sequence>
<dbReference type="STRING" id="78410.A0A0P7AU18"/>
<dbReference type="AlphaFoldDB" id="A0A0P7AU18"/>
<dbReference type="OrthoDB" id="1606438at2759"/>
<gene>
    <name evidence="6" type="ORF">AK830_g9769</name>
</gene>
<dbReference type="SUPFAM" id="SSF53335">
    <property type="entry name" value="S-adenosyl-L-methionine-dependent methyltransferases"/>
    <property type="match status" value="1"/>
</dbReference>
<accession>A0A0P7AU18</accession>
<evidence type="ECO:0000256" key="3">
    <source>
        <dbReference type="ARBA" id="ARBA00022691"/>
    </source>
</evidence>
<keyword evidence="1" id="KW-0489">Methyltransferase</keyword>
<dbReference type="InterPro" id="IPR036388">
    <property type="entry name" value="WH-like_DNA-bd_sf"/>
</dbReference>